<evidence type="ECO:0000313" key="1">
    <source>
        <dbReference type="EMBL" id="QDA30430.1"/>
    </source>
</evidence>
<dbReference type="GeneID" id="40473665"/>
<evidence type="ECO:0000313" key="2">
    <source>
        <dbReference type="Proteomes" id="UP000306007"/>
    </source>
</evidence>
<protein>
    <submittedName>
        <fullName evidence="1">Uncharacterized protein</fullName>
    </submittedName>
</protein>
<gene>
    <name evidence="1" type="ORF">FH039_00735</name>
</gene>
<dbReference type="EMBL" id="CP040846">
    <property type="protein sequence ID" value="QDA30430.1"/>
    <property type="molecule type" value="Genomic_DNA"/>
</dbReference>
<keyword evidence="2" id="KW-1185">Reference proteome</keyword>
<dbReference type="Proteomes" id="UP000306007">
    <property type="component" value="Chromosome"/>
</dbReference>
<sequence>MLDRRLVALVILASLILSPNVPIVLSESPATPTVEYTYYVDPSKDTIHVKMEISGVQWDISLQQEGGGSDASGPLPM</sequence>
<dbReference type="RefSeq" id="WP_139679821.1">
    <property type="nucleotide sequence ID" value="NZ_CP040846.1"/>
</dbReference>
<reference evidence="1 2" key="1">
    <citation type="submission" date="2019-06" db="EMBL/GenBank/DDBJ databases">
        <title>Thermococcus indicus sp. nov., a Fe(III)-reducing hyperthermophilic archaeon isolated from the Onnuri vent field of the Central Indian Ocean ridge.</title>
        <authorList>
            <person name="Lim J.K."/>
            <person name="Kim Y.J."/>
            <person name="Kwon K.K."/>
        </authorList>
    </citation>
    <scope>NUCLEOTIDE SEQUENCE [LARGE SCALE GENOMIC DNA]</scope>
    <source>
        <strain evidence="1 2">IOH1</strain>
    </source>
</reference>
<proteinExistence type="predicted"/>
<dbReference type="AlphaFoldDB" id="A0A4Y5SKD3"/>
<organism evidence="1 2">
    <name type="scientific">Thermococcus indicus</name>
    <dbReference type="NCBI Taxonomy" id="2586643"/>
    <lineage>
        <taxon>Archaea</taxon>
        <taxon>Methanobacteriati</taxon>
        <taxon>Methanobacteriota</taxon>
        <taxon>Thermococci</taxon>
        <taxon>Thermococcales</taxon>
        <taxon>Thermococcaceae</taxon>
        <taxon>Thermococcus</taxon>
    </lineage>
</organism>
<name>A0A4Y5SKD3_9EURY</name>
<dbReference type="KEGG" id="tic:FH039_00735"/>
<accession>A0A4Y5SKD3</accession>